<gene>
    <name evidence="7" type="ORF">C4K88_15705</name>
</gene>
<dbReference type="Proteomes" id="UP000239297">
    <property type="component" value="Unassembled WGS sequence"/>
</dbReference>
<proteinExistence type="inferred from homology"/>
<keyword evidence="3" id="KW-0547">Nucleotide-binding</keyword>
<keyword evidence="7" id="KW-0808">Transferase</keyword>
<feature type="domain" description="Thymidylate kinase-like" evidence="6">
    <location>
        <begin position="7"/>
        <end position="181"/>
    </location>
</feature>
<dbReference type="AlphaFoldDB" id="A0A2S5ITP4"/>
<dbReference type="RefSeq" id="WP_104122612.1">
    <property type="nucleotide sequence ID" value="NZ_PRKW01000007.1"/>
</dbReference>
<sequence>MIIVLAGIDGAGKSTAGLLLVERLRAAERAAVFTMNRSGRRSITAWCGRRDLHPPVALLDAVETLIRCANVLVSHARAGPRATVVVMDRYLYCQLALRHLRGLPAGWLLPFLLGVLPTPDLVVYLDVPAELAHARVMSRAVDSETVEHLGGLDTAYRQLGVFPTFLVLDASRTPGQLVEDILQELGAARPDPASPSGVGGSRQDAPLSGPRSPSSRGIT</sequence>
<evidence type="ECO:0000313" key="8">
    <source>
        <dbReference type="Proteomes" id="UP000239297"/>
    </source>
</evidence>
<dbReference type="EMBL" id="PRKW01000007">
    <property type="protein sequence ID" value="PPB47918.1"/>
    <property type="molecule type" value="Genomic_DNA"/>
</dbReference>
<feature type="compositionally biased region" description="Low complexity" evidence="5">
    <location>
        <begin position="208"/>
        <end position="219"/>
    </location>
</feature>
<dbReference type="GO" id="GO:0006233">
    <property type="term" value="P:dTDP biosynthetic process"/>
    <property type="evidence" value="ECO:0007669"/>
    <property type="project" value="TreeGrafter"/>
</dbReference>
<evidence type="ECO:0000256" key="2">
    <source>
        <dbReference type="ARBA" id="ARBA00017144"/>
    </source>
</evidence>
<evidence type="ECO:0000313" key="7">
    <source>
        <dbReference type="EMBL" id="PPB47918.1"/>
    </source>
</evidence>
<dbReference type="GO" id="GO:0005524">
    <property type="term" value="F:ATP binding"/>
    <property type="evidence" value="ECO:0007669"/>
    <property type="project" value="UniProtKB-KW"/>
</dbReference>
<keyword evidence="4" id="KW-0067">ATP-binding</keyword>
<keyword evidence="7" id="KW-0418">Kinase</keyword>
<dbReference type="InterPro" id="IPR027417">
    <property type="entry name" value="P-loop_NTPase"/>
</dbReference>
<dbReference type="PANTHER" id="PTHR10344:SF4">
    <property type="entry name" value="UMP-CMP KINASE 2, MITOCHONDRIAL"/>
    <property type="match status" value="1"/>
</dbReference>
<evidence type="ECO:0000259" key="6">
    <source>
        <dbReference type="Pfam" id="PF02223"/>
    </source>
</evidence>
<dbReference type="OrthoDB" id="3363468at2"/>
<dbReference type="InterPro" id="IPR039430">
    <property type="entry name" value="Thymidylate_kin-like_dom"/>
</dbReference>
<reference evidence="7 8" key="1">
    <citation type="journal article" date="2014" name="Int. J. Syst. Evol. Microbiol.">
        <title>Arthrobacter pityocampae sp. nov., isolated from Thaumetopoea pityocampa (Lep., Thaumetopoeidae).</title>
        <authorList>
            <person name="Ince I.A."/>
            <person name="Demirbag Z."/>
            <person name="Kati H."/>
        </authorList>
    </citation>
    <scope>NUCLEOTIDE SEQUENCE [LARGE SCALE GENOMIC DNA]</scope>
    <source>
        <strain evidence="7 8">Tp2</strain>
    </source>
</reference>
<dbReference type="Pfam" id="PF02223">
    <property type="entry name" value="Thymidylate_kin"/>
    <property type="match status" value="1"/>
</dbReference>
<dbReference type="GO" id="GO:0006235">
    <property type="term" value="P:dTTP biosynthetic process"/>
    <property type="evidence" value="ECO:0007669"/>
    <property type="project" value="TreeGrafter"/>
</dbReference>
<dbReference type="Gene3D" id="3.40.50.300">
    <property type="entry name" value="P-loop containing nucleotide triphosphate hydrolases"/>
    <property type="match status" value="1"/>
</dbReference>
<name>A0A2S5ITP4_9MICC</name>
<comment type="similarity">
    <text evidence="1">Belongs to the thymidylate kinase family.</text>
</comment>
<evidence type="ECO:0000256" key="3">
    <source>
        <dbReference type="ARBA" id="ARBA00022741"/>
    </source>
</evidence>
<protein>
    <recommendedName>
        <fullName evidence="2">Thymidylate kinase</fullName>
    </recommendedName>
</protein>
<organism evidence="7 8">
    <name type="scientific">Arthrobacter pityocampae</name>
    <dbReference type="NCBI Taxonomy" id="547334"/>
    <lineage>
        <taxon>Bacteria</taxon>
        <taxon>Bacillati</taxon>
        <taxon>Actinomycetota</taxon>
        <taxon>Actinomycetes</taxon>
        <taxon>Micrococcales</taxon>
        <taxon>Micrococcaceae</taxon>
        <taxon>Arthrobacter</taxon>
    </lineage>
</organism>
<dbReference type="PANTHER" id="PTHR10344">
    <property type="entry name" value="THYMIDYLATE KINASE"/>
    <property type="match status" value="1"/>
</dbReference>
<accession>A0A2S5ITP4</accession>
<evidence type="ECO:0000256" key="1">
    <source>
        <dbReference type="ARBA" id="ARBA00009776"/>
    </source>
</evidence>
<dbReference type="CDD" id="cd01672">
    <property type="entry name" value="TMPK"/>
    <property type="match status" value="1"/>
</dbReference>
<dbReference type="SUPFAM" id="SSF52540">
    <property type="entry name" value="P-loop containing nucleoside triphosphate hydrolases"/>
    <property type="match status" value="1"/>
</dbReference>
<dbReference type="GO" id="GO:0006227">
    <property type="term" value="P:dUDP biosynthetic process"/>
    <property type="evidence" value="ECO:0007669"/>
    <property type="project" value="TreeGrafter"/>
</dbReference>
<comment type="caution">
    <text evidence="7">The sequence shown here is derived from an EMBL/GenBank/DDBJ whole genome shotgun (WGS) entry which is preliminary data.</text>
</comment>
<evidence type="ECO:0000256" key="4">
    <source>
        <dbReference type="ARBA" id="ARBA00022840"/>
    </source>
</evidence>
<feature type="region of interest" description="Disordered" evidence="5">
    <location>
        <begin position="184"/>
        <end position="219"/>
    </location>
</feature>
<keyword evidence="8" id="KW-1185">Reference proteome</keyword>
<evidence type="ECO:0000256" key="5">
    <source>
        <dbReference type="SAM" id="MobiDB-lite"/>
    </source>
</evidence>
<dbReference type="GO" id="GO:0004798">
    <property type="term" value="F:dTMP kinase activity"/>
    <property type="evidence" value="ECO:0007669"/>
    <property type="project" value="TreeGrafter"/>
</dbReference>
<dbReference type="GO" id="GO:0005737">
    <property type="term" value="C:cytoplasm"/>
    <property type="evidence" value="ECO:0007669"/>
    <property type="project" value="TreeGrafter"/>
</dbReference>